<reference evidence="2" key="1">
    <citation type="submission" date="2021-12" db="EMBL/GenBank/DDBJ databases">
        <title>Comparative genomics, transcriptomics and evolutionary studies reveal genomic signatures of adaptation to plant cell wall in hemibiotrophic fungi.</title>
        <authorList>
            <consortium name="DOE Joint Genome Institute"/>
            <person name="Baroncelli R."/>
            <person name="Diaz J.F."/>
            <person name="Benocci T."/>
            <person name="Peng M."/>
            <person name="Battaglia E."/>
            <person name="Haridas S."/>
            <person name="Andreopoulos W."/>
            <person name="Labutti K."/>
            <person name="Pangilinan J."/>
            <person name="Floch G.L."/>
            <person name="Makela M.R."/>
            <person name="Henrissat B."/>
            <person name="Grigoriev I.V."/>
            <person name="Crouch J.A."/>
            <person name="De Vries R.P."/>
            <person name="Sukno S.A."/>
            <person name="Thon M.R."/>
        </authorList>
    </citation>
    <scope>NUCLEOTIDE SEQUENCE</scope>
    <source>
        <strain evidence="2">CBS 112980</strain>
    </source>
</reference>
<protein>
    <submittedName>
        <fullName evidence="2">Uncharacterized protein</fullName>
    </submittedName>
</protein>
<comment type="caution">
    <text evidence="2">The sequence shown here is derived from an EMBL/GenBank/DDBJ whole genome shotgun (WGS) entry which is preliminary data.</text>
</comment>
<feature type="compositionally biased region" description="Polar residues" evidence="1">
    <location>
        <begin position="102"/>
        <end position="115"/>
    </location>
</feature>
<dbReference type="AlphaFoldDB" id="A0AAD8XKF1"/>
<dbReference type="Proteomes" id="UP001244207">
    <property type="component" value="Unassembled WGS sequence"/>
</dbReference>
<evidence type="ECO:0000313" key="3">
    <source>
        <dbReference type="Proteomes" id="UP001244207"/>
    </source>
</evidence>
<name>A0AAD8XKF1_GLOAC</name>
<accession>A0AAD8XKF1</accession>
<gene>
    <name evidence="2" type="ORF">BDZ83DRAFT_648337</name>
</gene>
<dbReference type="GeneID" id="85394070"/>
<keyword evidence="3" id="KW-1185">Reference proteome</keyword>
<sequence>MTIITNLTQSPTQLRANLVTAVSEVYCIWSSRIVLLVCLYTILASQVNETTLLRKPHRSNADDETTEKGIKKIEQMGTKPHSQPSTTQTPSSQPGKPRSPSRKQAPTTTRHLSSFSPICTSSPYTPSPTPNARHPLHASNLTTSLGDEACNYQWDTPYLLSQNKVDARDVCKRKRRAETRRREAKRGD</sequence>
<evidence type="ECO:0000313" key="2">
    <source>
        <dbReference type="EMBL" id="KAK1729005.1"/>
    </source>
</evidence>
<dbReference type="EMBL" id="JAHMHS010000014">
    <property type="protein sequence ID" value="KAK1729005.1"/>
    <property type="molecule type" value="Genomic_DNA"/>
</dbReference>
<feature type="compositionally biased region" description="Low complexity" evidence="1">
    <location>
        <begin position="82"/>
        <end position="94"/>
    </location>
</feature>
<dbReference type="RefSeq" id="XP_060369060.1">
    <property type="nucleotide sequence ID" value="XM_060510171.1"/>
</dbReference>
<feature type="region of interest" description="Disordered" evidence="1">
    <location>
        <begin position="75"/>
        <end position="139"/>
    </location>
</feature>
<proteinExistence type="predicted"/>
<evidence type="ECO:0000256" key="1">
    <source>
        <dbReference type="SAM" id="MobiDB-lite"/>
    </source>
</evidence>
<organism evidence="2 3">
    <name type="scientific">Glomerella acutata</name>
    <name type="common">Colletotrichum acutatum</name>
    <dbReference type="NCBI Taxonomy" id="27357"/>
    <lineage>
        <taxon>Eukaryota</taxon>
        <taxon>Fungi</taxon>
        <taxon>Dikarya</taxon>
        <taxon>Ascomycota</taxon>
        <taxon>Pezizomycotina</taxon>
        <taxon>Sordariomycetes</taxon>
        <taxon>Hypocreomycetidae</taxon>
        <taxon>Glomerellales</taxon>
        <taxon>Glomerellaceae</taxon>
        <taxon>Colletotrichum</taxon>
        <taxon>Colletotrichum acutatum species complex</taxon>
    </lineage>
</organism>